<name>A0A1Q8V6X5_9ACTO</name>
<dbReference type="InterPro" id="IPR017853">
    <property type="entry name" value="GH"/>
</dbReference>
<dbReference type="Pfam" id="PF02446">
    <property type="entry name" value="Glyco_hydro_77"/>
    <property type="match status" value="1"/>
</dbReference>
<feature type="region of interest" description="Disordered" evidence="11">
    <location>
        <begin position="155"/>
        <end position="179"/>
    </location>
</feature>
<keyword evidence="6 10" id="KW-0808">Transferase</keyword>
<dbReference type="AlphaFoldDB" id="A0A1Q8V6X5"/>
<feature type="domain" description="MalQ N-terminal beta-sandwich" evidence="12">
    <location>
        <begin position="76"/>
        <end position="156"/>
    </location>
</feature>
<evidence type="ECO:0000256" key="4">
    <source>
        <dbReference type="ARBA" id="ARBA00020295"/>
    </source>
</evidence>
<evidence type="ECO:0000256" key="11">
    <source>
        <dbReference type="SAM" id="MobiDB-lite"/>
    </source>
</evidence>
<evidence type="ECO:0000313" key="14">
    <source>
        <dbReference type="Proteomes" id="UP000186857"/>
    </source>
</evidence>
<evidence type="ECO:0000256" key="3">
    <source>
        <dbReference type="ARBA" id="ARBA00012560"/>
    </source>
</evidence>
<dbReference type="Pfam" id="PF21226">
    <property type="entry name" value="MalQ_N"/>
    <property type="match status" value="1"/>
</dbReference>
<evidence type="ECO:0000256" key="6">
    <source>
        <dbReference type="ARBA" id="ARBA00022679"/>
    </source>
</evidence>
<gene>
    <name evidence="13" type="ORF">BKH29_09300</name>
</gene>
<keyword evidence="5 10" id="KW-0328">Glycosyltransferase</keyword>
<dbReference type="PANTHER" id="PTHR32438">
    <property type="entry name" value="4-ALPHA-GLUCANOTRANSFERASE DPE1, CHLOROPLASTIC/AMYLOPLASTIC"/>
    <property type="match status" value="1"/>
</dbReference>
<dbReference type="EMBL" id="MSKJ01000021">
    <property type="protein sequence ID" value="OLO43828.1"/>
    <property type="molecule type" value="Genomic_DNA"/>
</dbReference>
<dbReference type="PANTHER" id="PTHR32438:SF5">
    <property type="entry name" value="4-ALPHA-GLUCANOTRANSFERASE DPE1, CHLOROPLASTIC_AMYLOPLASTIC"/>
    <property type="match status" value="1"/>
</dbReference>
<evidence type="ECO:0000256" key="7">
    <source>
        <dbReference type="ARBA" id="ARBA00023277"/>
    </source>
</evidence>
<evidence type="ECO:0000256" key="10">
    <source>
        <dbReference type="RuleBase" id="RU361207"/>
    </source>
</evidence>
<dbReference type="Gene3D" id="3.20.20.80">
    <property type="entry name" value="Glycosidases"/>
    <property type="match status" value="1"/>
</dbReference>
<evidence type="ECO:0000256" key="8">
    <source>
        <dbReference type="ARBA" id="ARBA00031423"/>
    </source>
</evidence>
<keyword evidence="7 10" id="KW-0119">Carbohydrate metabolism</keyword>
<comment type="similarity">
    <text evidence="2 10">Belongs to the disproportionating enzyme family.</text>
</comment>
<dbReference type="OrthoDB" id="9811841at2"/>
<reference evidence="13 14" key="1">
    <citation type="submission" date="2016-12" db="EMBL/GenBank/DDBJ databases">
        <title>Genomic Comparison of strains in the 'Actinomyces naeslundii' Group.</title>
        <authorList>
            <person name="Mughal S.R."/>
            <person name="Do T."/>
            <person name="Gilbert S.C."/>
            <person name="Witherden E.A."/>
            <person name="Didelot X."/>
            <person name="Beighton D."/>
        </authorList>
    </citation>
    <scope>NUCLEOTIDE SEQUENCE [LARGE SCALE GENOMIC DNA]</scope>
    <source>
        <strain evidence="13 14">CCUG 33920</strain>
    </source>
</reference>
<proteinExistence type="inferred from homology"/>
<feature type="compositionally biased region" description="Polar residues" evidence="11">
    <location>
        <begin position="155"/>
        <end position="165"/>
    </location>
</feature>
<evidence type="ECO:0000259" key="12">
    <source>
        <dbReference type="Pfam" id="PF21226"/>
    </source>
</evidence>
<dbReference type="EC" id="2.4.1.25" evidence="3 10"/>
<dbReference type="InterPro" id="IPR048458">
    <property type="entry name" value="MalQ_N"/>
</dbReference>
<dbReference type="NCBIfam" id="TIGR00217">
    <property type="entry name" value="malQ"/>
    <property type="match status" value="1"/>
</dbReference>
<evidence type="ECO:0000256" key="9">
    <source>
        <dbReference type="ARBA" id="ARBA00031501"/>
    </source>
</evidence>
<dbReference type="GO" id="GO:0004134">
    <property type="term" value="F:4-alpha-glucanotransferase activity"/>
    <property type="evidence" value="ECO:0007669"/>
    <property type="project" value="UniProtKB-EC"/>
</dbReference>
<dbReference type="RefSeq" id="WP_075377183.1">
    <property type="nucleotide sequence ID" value="NZ_MSKJ01000021.1"/>
</dbReference>
<accession>A0A1Q8V6X5</accession>
<comment type="caution">
    <text evidence="13">The sequence shown here is derived from an EMBL/GenBank/DDBJ whole genome shotgun (WGS) entry which is preliminary data.</text>
</comment>
<comment type="catalytic activity">
    <reaction evidence="1 10">
        <text>Transfers a segment of a (1-&gt;4)-alpha-D-glucan to a new position in an acceptor, which may be glucose or a (1-&gt;4)-alpha-D-glucan.</text>
        <dbReference type="EC" id="2.4.1.25"/>
    </reaction>
</comment>
<organism evidence="13 14">
    <name type="scientific">Actinomyces oris</name>
    <dbReference type="NCBI Taxonomy" id="544580"/>
    <lineage>
        <taxon>Bacteria</taxon>
        <taxon>Bacillati</taxon>
        <taxon>Actinomycetota</taxon>
        <taxon>Actinomycetes</taxon>
        <taxon>Actinomycetales</taxon>
        <taxon>Actinomycetaceae</taxon>
        <taxon>Actinomyces</taxon>
    </lineage>
</organism>
<evidence type="ECO:0000256" key="5">
    <source>
        <dbReference type="ARBA" id="ARBA00022676"/>
    </source>
</evidence>
<evidence type="ECO:0000313" key="13">
    <source>
        <dbReference type="EMBL" id="OLO43828.1"/>
    </source>
</evidence>
<evidence type="ECO:0000256" key="1">
    <source>
        <dbReference type="ARBA" id="ARBA00000439"/>
    </source>
</evidence>
<protein>
    <recommendedName>
        <fullName evidence="4 10">4-alpha-glucanotransferase</fullName>
        <ecNumber evidence="3 10">2.4.1.25</ecNumber>
    </recommendedName>
    <alternativeName>
        <fullName evidence="8 10">Amylomaltase</fullName>
    </alternativeName>
    <alternativeName>
        <fullName evidence="9 10">Disproportionating enzyme</fullName>
    </alternativeName>
</protein>
<dbReference type="SUPFAM" id="SSF51445">
    <property type="entry name" value="(Trans)glycosidases"/>
    <property type="match status" value="1"/>
</dbReference>
<dbReference type="InterPro" id="IPR003385">
    <property type="entry name" value="Glyco_hydro_77"/>
</dbReference>
<evidence type="ECO:0000256" key="2">
    <source>
        <dbReference type="ARBA" id="ARBA00005684"/>
    </source>
</evidence>
<sequence length="739" mass="81581">MNEFNDDQLPASESLKQLAEAHGVSTEYWDYHGNLASPSSATLKAVLAALGVSTHSEEEIGRALREVEDAPWRQTLAPTVVTRGGVESTVPVYVPDGAKVRVRVELEDGGVRELTQTEDWTVPREVDGIKRGRASFILGADLPLGWHRIIAEVSPGSSSTDQSAPQGAHAGPPADGEAETVTVTSALAVTPNHLDLPESLGERGWGVMTQLYSIRSRRSWGTGDADDLTELAAFLGDQGADFLLINPLHAAEPVAPMTPSPYLPVTRRFVNPIYIRPENILEVAHLSGPKRSLVQWAFEEVKDSDLSAEPIDRDAVWKAKREALEVIFAAGRSYSRQRDFERFRAEQGEGLERFALWSALVEKHGPLQSWPATLREADSAYVANEAHQLAERIDFFAWLQWIVDEQLARAQTEALASGMALGIMDDLAVGVHSQGADVWSNPEAFASGVTVGAPPDMYNQQGQNWSQPPWNPEYLARSAYAPLRDMVRTVLRHAGALRVDHIIGLFRLWWIPEGMGADHGAYVRYDHEAMLGVVLLEAHRAGAVVIGEDLGTVEPWARDYLASRGVLGTSVLWFEKQHDGWPLQPQDYRRLALSTVNTHDLPPTAGYLADEHVDLRERLGLLTEPVEQVRTEARIERDRMTARLREHGLLEDAPTERQVVEALHRYVVRTPSVLVGIALVDGVGERRAQNQPGTDQEYPNWRIPLADGAGEVVLVDDLPENARLGSLLSVVRDEMAPRD</sequence>
<dbReference type="GO" id="GO:0005975">
    <property type="term" value="P:carbohydrate metabolic process"/>
    <property type="evidence" value="ECO:0007669"/>
    <property type="project" value="InterPro"/>
</dbReference>
<dbReference type="Proteomes" id="UP000186857">
    <property type="component" value="Unassembled WGS sequence"/>
</dbReference>